<dbReference type="PANTHER" id="PTHR13887:SF14">
    <property type="entry name" value="DISULFIDE BOND FORMATION PROTEIN D"/>
    <property type="match status" value="1"/>
</dbReference>
<evidence type="ECO:0000259" key="7">
    <source>
        <dbReference type="PROSITE" id="PS51352"/>
    </source>
</evidence>
<dbReference type="KEGG" id="madi:A7U43_28765"/>
<accession>A0A172UX03</accession>
<dbReference type="Gene3D" id="3.40.30.10">
    <property type="entry name" value="Glutaredoxin"/>
    <property type="match status" value="1"/>
</dbReference>
<keyword evidence="2" id="KW-0732">Signal</keyword>
<dbReference type="PANTHER" id="PTHR13887">
    <property type="entry name" value="GLUTATHIONE S-TRANSFERASE KAPPA"/>
    <property type="match status" value="1"/>
</dbReference>
<dbReference type="PROSITE" id="PS51352">
    <property type="entry name" value="THIOREDOXIN_2"/>
    <property type="match status" value="1"/>
</dbReference>
<dbReference type="RefSeq" id="WP_060999576.1">
    <property type="nucleotide sequence ID" value="NZ_CP015597.1"/>
</dbReference>
<keyword evidence="5" id="KW-0676">Redox-active center</keyword>
<evidence type="ECO:0000256" key="3">
    <source>
        <dbReference type="ARBA" id="ARBA00023002"/>
    </source>
</evidence>
<dbReference type="Proteomes" id="UP000077143">
    <property type="component" value="Plasmid pMYC1"/>
</dbReference>
<dbReference type="GO" id="GO:0016491">
    <property type="term" value="F:oxidoreductase activity"/>
    <property type="evidence" value="ECO:0007669"/>
    <property type="project" value="UniProtKB-KW"/>
</dbReference>
<gene>
    <name evidence="8" type="ORF">A7U43_28765</name>
</gene>
<dbReference type="AlphaFoldDB" id="A0A172UX03"/>
<dbReference type="InterPro" id="IPR036249">
    <property type="entry name" value="Thioredoxin-like_sf"/>
</dbReference>
<evidence type="ECO:0000256" key="4">
    <source>
        <dbReference type="ARBA" id="ARBA00023157"/>
    </source>
</evidence>
<geneLocation type="plasmid" evidence="9">
    <name>pmyc1</name>
</geneLocation>
<dbReference type="InterPro" id="IPR013766">
    <property type="entry name" value="Thioredoxin_domain"/>
</dbReference>
<sequence>MPVSSPTNRTRRRDLILLGVAVVVAVILAAVLAIRHVGIDDAVTPSRSDVGSAAAPPPPVAAAPQPSIGPLGDLARRNPDDPLAQGSVTAPIVLIEFADLRCPFCAEFSRQTEPVLVERYVDTGLLRIEWRDMAIFGPQSTDAARAARAAAAQGRFWPFIQTVYAAAPPKGHPDLTAAALHDFARQAGVPDLNRFDADAAATRYDAAIHADLVQAQGLGIPSTPAFSINGHPVLGAQPTDTFTTLIDDLAAGKNVTP</sequence>
<proteinExistence type="inferred from homology"/>
<evidence type="ECO:0000256" key="6">
    <source>
        <dbReference type="SAM" id="MobiDB-lite"/>
    </source>
</evidence>
<name>A0A172UX03_9MYCO</name>
<organism evidence="8 9">
    <name type="scientific">Mycobacterium adipatum</name>
    <dbReference type="NCBI Taxonomy" id="1682113"/>
    <lineage>
        <taxon>Bacteria</taxon>
        <taxon>Bacillati</taxon>
        <taxon>Actinomycetota</taxon>
        <taxon>Actinomycetes</taxon>
        <taxon>Mycobacteriales</taxon>
        <taxon>Mycobacteriaceae</taxon>
        <taxon>Mycobacterium</taxon>
    </lineage>
</organism>
<dbReference type="EMBL" id="CP015597">
    <property type="protein sequence ID" value="ANE83498.1"/>
    <property type="molecule type" value="Genomic_DNA"/>
</dbReference>
<keyword evidence="9" id="KW-1185">Reference proteome</keyword>
<reference evidence="8 9" key="1">
    <citation type="submission" date="2016-05" db="EMBL/GenBank/DDBJ databases">
        <title>Complete genome sequence of a phthalic acid esters degrading Mycobacterium sp. YC-RL4.</title>
        <authorList>
            <person name="Ren L."/>
            <person name="Fan S."/>
            <person name="Ruth N."/>
            <person name="Jia Y."/>
            <person name="Wang J."/>
            <person name="Qiao C."/>
        </authorList>
    </citation>
    <scope>NUCLEOTIDE SEQUENCE [LARGE SCALE GENOMIC DNA]</scope>
    <source>
        <strain evidence="8 9">YC-RL4</strain>
        <plasmid evidence="9">pmyc1</plasmid>
    </source>
</reference>
<keyword evidence="8" id="KW-0614">Plasmid</keyword>
<dbReference type="Pfam" id="PF13462">
    <property type="entry name" value="Thioredoxin_4"/>
    <property type="match status" value="1"/>
</dbReference>
<feature type="region of interest" description="Disordered" evidence="6">
    <location>
        <begin position="46"/>
        <end position="80"/>
    </location>
</feature>
<evidence type="ECO:0000313" key="8">
    <source>
        <dbReference type="EMBL" id="ANE83498.1"/>
    </source>
</evidence>
<dbReference type="SUPFAM" id="SSF52833">
    <property type="entry name" value="Thioredoxin-like"/>
    <property type="match status" value="1"/>
</dbReference>
<feature type="domain" description="Thioredoxin" evidence="7">
    <location>
        <begin position="51"/>
        <end position="251"/>
    </location>
</feature>
<dbReference type="OrthoDB" id="117402at2"/>
<evidence type="ECO:0000256" key="5">
    <source>
        <dbReference type="ARBA" id="ARBA00023284"/>
    </source>
</evidence>
<comment type="similarity">
    <text evidence="1">Belongs to the thioredoxin family. DsbA subfamily.</text>
</comment>
<protein>
    <submittedName>
        <fullName evidence="8">Disulfide bond formation protein</fullName>
    </submittedName>
</protein>
<evidence type="ECO:0000313" key="9">
    <source>
        <dbReference type="Proteomes" id="UP000077143"/>
    </source>
</evidence>
<evidence type="ECO:0000256" key="2">
    <source>
        <dbReference type="ARBA" id="ARBA00022729"/>
    </source>
</evidence>
<dbReference type="InterPro" id="IPR012336">
    <property type="entry name" value="Thioredoxin-like_fold"/>
</dbReference>
<keyword evidence="3" id="KW-0560">Oxidoreductase</keyword>
<evidence type="ECO:0000256" key="1">
    <source>
        <dbReference type="ARBA" id="ARBA00005791"/>
    </source>
</evidence>
<keyword evidence="4" id="KW-1015">Disulfide bond</keyword>